<proteinExistence type="predicted"/>
<dbReference type="Proteomes" id="UP000789405">
    <property type="component" value="Unassembled WGS sequence"/>
</dbReference>
<evidence type="ECO:0000256" key="1">
    <source>
        <dbReference type="SAM" id="Coils"/>
    </source>
</evidence>
<reference evidence="2" key="1">
    <citation type="submission" date="2021-06" db="EMBL/GenBank/DDBJ databases">
        <authorList>
            <person name="Kallberg Y."/>
            <person name="Tangrot J."/>
            <person name="Rosling A."/>
        </authorList>
    </citation>
    <scope>NUCLEOTIDE SEQUENCE</scope>
    <source>
        <strain evidence="2">MA453B</strain>
    </source>
</reference>
<gene>
    <name evidence="2" type="ORF">DERYTH_LOCUS164</name>
</gene>
<accession>A0A9N8VBK8</accession>
<dbReference type="AlphaFoldDB" id="A0A9N8VBK8"/>
<protein>
    <submittedName>
        <fullName evidence="2">5681_t:CDS:1</fullName>
    </submittedName>
</protein>
<feature type="coiled-coil region" evidence="1">
    <location>
        <begin position="30"/>
        <end position="120"/>
    </location>
</feature>
<keyword evidence="1" id="KW-0175">Coiled coil</keyword>
<dbReference type="EMBL" id="CAJVPY010000031">
    <property type="protein sequence ID" value="CAG8445397.1"/>
    <property type="molecule type" value="Genomic_DNA"/>
</dbReference>
<dbReference type="OrthoDB" id="435607at2759"/>
<comment type="caution">
    <text evidence="2">The sequence shown here is derived from an EMBL/GenBank/DDBJ whole genome shotgun (WGS) entry which is preliminary data.</text>
</comment>
<evidence type="ECO:0000313" key="3">
    <source>
        <dbReference type="Proteomes" id="UP000789405"/>
    </source>
</evidence>
<name>A0A9N8VBK8_9GLOM</name>
<keyword evidence="3" id="KW-1185">Reference proteome</keyword>
<evidence type="ECO:0000313" key="2">
    <source>
        <dbReference type="EMBL" id="CAG8445397.1"/>
    </source>
</evidence>
<sequence length="120" mass="14053">MTLLYLLSYLSHIPGEGLCCVGTYVLIVELLKSEDQVEVVKKQAENQAKEYARITESEKALQKKLETLTNELDEEKKKARDFDNLKKQASQQNEEYMKLTDNYQELLLKHENRNEDKKND</sequence>
<organism evidence="2 3">
    <name type="scientific">Dentiscutata erythropus</name>
    <dbReference type="NCBI Taxonomy" id="1348616"/>
    <lineage>
        <taxon>Eukaryota</taxon>
        <taxon>Fungi</taxon>
        <taxon>Fungi incertae sedis</taxon>
        <taxon>Mucoromycota</taxon>
        <taxon>Glomeromycotina</taxon>
        <taxon>Glomeromycetes</taxon>
        <taxon>Diversisporales</taxon>
        <taxon>Gigasporaceae</taxon>
        <taxon>Dentiscutata</taxon>
    </lineage>
</organism>